<organism evidence="1 2">
    <name type="scientific">Pangasianodon gigas</name>
    <name type="common">Mekong giant catfish</name>
    <name type="synonym">Pangasius gigas</name>
    <dbReference type="NCBI Taxonomy" id="30993"/>
    <lineage>
        <taxon>Eukaryota</taxon>
        <taxon>Metazoa</taxon>
        <taxon>Chordata</taxon>
        <taxon>Craniata</taxon>
        <taxon>Vertebrata</taxon>
        <taxon>Euteleostomi</taxon>
        <taxon>Actinopterygii</taxon>
        <taxon>Neopterygii</taxon>
        <taxon>Teleostei</taxon>
        <taxon>Ostariophysi</taxon>
        <taxon>Siluriformes</taxon>
        <taxon>Pangasiidae</taxon>
        <taxon>Pangasianodon</taxon>
    </lineage>
</organism>
<dbReference type="Proteomes" id="UP000829447">
    <property type="component" value="Linkage Group LG19"/>
</dbReference>
<comment type="caution">
    <text evidence="1">The sequence shown here is derived from an EMBL/GenBank/DDBJ whole genome shotgun (WGS) entry which is preliminary data.</text>
</comment>
<keyword evidence="2" id="KW-1185">Reference proteome</keyword>
<name>A0ACC5XDZ2_PANGG</name>
<proteinExistence type="predicted"/>
<accession>A0ACC5XDZ2</accession>
<protein>
    <submittedName>
        <fullName evidence="1">Uncharacterized protein</fullName>
    </submittedName>
</protein>
<reference evidence="1 2" key="1">
    <citation type="journal article" date="2022" name="bioRxiv">
        <title>An ancient truncated duplication of the anti-Mullerian hormone receptor type 2 gene is a potential conserved master sex determinant in the Pangasiidae catfish family.</title>
        <authorList>
            <person name="Wen M."/>
            <person name="Pan Q."/>
            <person name="Jouanno E."/>
            <person name="Montfort J."/>
            <person name="Zahm M."/>
            <person name="Cabau C."/>
            <person name="Klopp C."/>
            <person name="Iampietro C."/>
            <person name="Roques C."/>
            <person name="Bouchez O."/>
            <person name="Castinel A."/>
            <person name="Donnadieu C."/>
            <person name="Parrinello H."/>
            <person name="Poncet C."/>
            <person name="Belmonte E."/>
            <person name="Gautier V."/>
            <person name="Avarre J.-C."/>
            <person name="Dugue R."/>
            <person name="Gustiano R."/>
            <person name="Ha T.T.T."/>
            <person name="Campet M."/>
            <person name="Sriphairoj K."/>
            <person name="Ribolli J."/>
            <person name="de Almeida F.L."/>
            <person name="Desvignes T."/>
            <person name="Postlethwait J.H."/>
            <person name="Bucao C.F."/>
            <person name="Robinson-Rechavi M."/>
            <person name="Bobe J."/>
            <person name="Herpin A."/>
            <person name="Guiguen Y."/>
        </authorList>
    </citation>
    <scope>NUCLEOTIDE SEQUENCE [LARGE SCALE GENOMIC DNA]</scope>
    <source>
        <strain evidence="1">YG-Dec2019</strain>
    </source>
</reference>
<evidence type="ECO:0000313" key="1">
    <source>
        <dbReference type="EMBL" id="MCI4389573.1"/>
    </source>
</evidence>
<evidence type="ECO:0000313" key="2">
    <source>
        <dbReference type="Proteomes" id="UP000829447"/>
    </source>
</evidence>
<sequence length="841" mass="92067">MLFRFVVDRGVGKRRSNDKHGDYPLSSLLECFGCASHDEHVSYGDSGTAVPPFGCTFSTAPGQGSTLAVANEEGIVSLYNTERRSTVLKEWLAHDNAVFDIAWVPGANSLVTASGDQTARLWDVISGELLGSFKGHQCSLKSVAFPKQEKAVFCTGGRDGNIMLWDMRCSKKAPGQGSTLAVANEEGIVSLYNTERRSTVLKEWLAHDNAVFDIAWVPGANSLVTASGDQTARLWDVISGELLGSFKGHQCSLKSVAFPKQEKAVFCTGGRDGNIMLWDMRCSKKDGFYRQMKQISGAHMKMERSTPQTKKKRVTSRGMAPSVDSQRGVTAVLFRDENTLISSGAVDGTIKMWDLRKSYTAYQQNPTPLQIYQYPGSSTRKLDGFYRQMKQISGAHMKMERNTPQTKKKRVTSRGMAPSVDSQRGVTAVLFRDENTLISSGAVDGTIKMWDLRKSYTAYQQNPTPLQIYQYPGSSTRKLGYSGLTLDSMSSRLFCNCTDDNIYMFDISGLKATPAAVFSGHRNSSFYVKSSVSPDDQFLASGSSDSHAYIWKISDPDQAPVMLQGHSQEVTSVTWSPSDFTKIATCSDDNTVRIWRLSRSGDRESSAGDLNLVGWARRKIQTPSRPSGSFPQADVTPVRSSRSGSADSLLSPQPGSCAPSGADFPPPSVTSSPDTPCLPQTKTPLSIPVINTLGSERRAKRRLDTSDKTMGEDESDGVSELYPDCKRSRESGSAFFTSAEERKEEKDERISSSTQADKENSSPLKADWLSAMSQKLKQSHSRAALPKSPNAVKRQDSRTQSLSALSSPQSGKKASSPQTKRISSPTSMKKISAYFPKTPQD</sequence>
<dbReference type="EMBL" id="CM040472">
    <property type="protein sequence ID" value="MCI4389573.1"/>
    <property type="molecule type" value="Genomic_DNA"/>
</dbReference>
<gene>
    <name evidence="1" type="ORF">PGIGA_G00099710</name>
</gene>